<keyword evidence="4" id="KW-0547">Nucleotide-binding</keyword>
<keyword evidence="2" id="KW-0723">Serine/threonine-protein kinase</keyword>
<dbReference type="SUPFAM" id="SSF56112">
    <property type="entry name" value="Protein kinase-like (PK-like)"/>
    <property type="match status" value="1"/>
</dbReference>
<evidence type="ECO:0000313" key="10">
    <source>
        <dbReference type="EMBL" id="MBP2471221.1"/>
    </source>
</evidence>
<dbReference type="PANTHER" id="PTHR43289">
    <property type="entry name" value="MITOGEN-ACTIVATED PROTEIN KINASE KINASE KINASE 20-RELATED"/>
    <property type="match status" value="1"/>
</dbReference>
<sequence>MQRDEMIAGRYRLVERVGAGGQGEVWRATDDELGREVALKRSQQGDDGQIRREARVGAGLNHPHVVTVHDVVQHGDERWLVMEYLPSRNLSAVLAEDGPFSPEAAALVGAQVASALVAMHERGMVHRDIKPGNVLYTAEGHAKLTDLGIARWAEVTRTSSGQIGGTPGFVAPEVADGEEAGPPADVFSLGATLFALVEGHSPWGTGESGPYAQLRRAAAGDREPLERAGALAPVLERLLATDPQERPTARQAKGLLDEVSGETVPIVPLPKPRGVRRRWWLVGGAVAATVVLAGGATIYWVGNSPVKGSIGDERTADLCALLNADAVARFGPPAMLDPLYGDFNQCALNIQMGGNDKDIVVNTVRVDRPGEDPTRPPTPGTISPVEYPVSKDPNLCARPFWSADAKRVTIEARQKSPDKGFPKPDLCAIADAMAGTTVQILAQGVLPRRGPVDPDSLANLDACTLLRQEDFQRVVGLGNLPEDAQFGNWLCWWEKDWPGQGPEVEDKQAVELEVRFQRSWYRKPGDVDKEDGEVEVKVGDRYAVLDAGGDPAVHGRGCSATLDFRRFQQRAGWNGDWLEQVYVVVETDRHKDEELCAMAEKLIRLVNDRLPE</sequence>
<keyword evidence="8" id="KW-0812">Transmembrane</keyword>
<proteinExistence type="predicted"/>
<protein>
    <recommendedName>
        <fullName evidence="1">non-specific serine/threonine protein kinase</fullName>
        <ecNumber evidence="1">2.7.11.1</ecNumber>
    </recommendedName>
</protein>
<feature type="domain" description="Protein kinase" evidence="9">
    <location>
        <begin position="11"/>
        <end position="267"/>
    </location>
</feature>
<gene>
    <name evidence="10" type="ORF">JOF53_000093</name>
</gene>
<keyword evidence="8" id="KW-0472">Membrane</keyword>
<evidence type="ECO:0000256" key="6">
    <source>
        <dbReference type="ARBA" id="ARBA00022840"/>
    </source>
</evidence>
<evidence type="ECO:0000256" key="7">
    <source>
        <dbReference type="SAM" id="MobiDB-lite"/>
    </source>
</evidence>
<dbReference type="PANTHER" id="PTHR43289:SF6">
    <property type="entry name" value="SERINE_THREONINE-PROTEIN KINASE NEKL-3"/>
    <property type="match status" value="1"/>
</dbReference>
<evidence type="ECO:0000259" key="9">
    <source>
        <dbReference type="PROSITE" id="PS50011"/>
    </source>
</evidence>
<organism evidence="10 11">
    <name type="scientific">Crossiella equi</name>
    <dbReference type="NCBI Taxonomy" id="130796"/>
    <lineage>
        <taxon>Bacteria</taxon>
        <taxon>Bacillati</taxon>
        <taxon>Actinomycetota</taxon>
        <taxon>Actinomycetes</taxon>
        <taxon>Pseudonocardiales</taxon>
        <taxon>Pseudonocardiaceae</taxon>
        <taxon>Crossiella</taxon>
    </lineage>
</organism>
<evidence type="ECO:0000256" key="3">
    <source>
        <dbReference type="ARBA" id="ARBA00022679"/>
    </source>
</evidence>
<evidence type="ECO:0000256" key="4">
    <source>
        <dbReference type="ARBA" id="ARBA00022741"/>
    </source>
</evidence>
<keyword evidence="3" id="KW-0808">Transferase</keyword>
<dbReference type="PROSITE" id="PS00108">
    <property type="entry name" value="PROTEIN_KINASE_ST"/>
    <property type="match status" value="1"/>
</dbReference>
<comment type="caution">
    <text evidence="10">The sequence shown here is derived from an EMBL/GenBank/DDBJ whole genome shotgun (WGS) entry which is preliminary data.</text>
</comment>
<evidence type="ECO:0000256" key="2">
    <source>
        <dbReference type="ARBA" id="ARBA00022527"/>
    </source>
</evidence>
<reference evidence="10 11" key="1">
    <citation type="submission" date="2021-03" db="EMBL/GenBank/DDBJ databases">
        <title>Sequencing the genomes of 1000 actinobacteria strains.</title>
        <authorList>
            <person name="Klenk H.-P."/>
        </authorList>
    </citation>
    <scope>NUCLEOTIDE SEQUENCE [LARGE SCALE GENOMIC DNA]</scope>
    <source>
        <strain evidence="10 11">DSM 44580</strain>
    </source>
</reference>
<dbReference type="Gene3D" id="3.30.200.20">
    <property type="entry name" value="Phosphorylase Kinase, domain 1"/>
    <property type="match status" value="1"/>
</dbReference>
<dbReference type="Gene3D" id="1.10.510.10">
    <property type="entry name" value="Transferase(Phosphotransferase) domain 1"/>
    <property type="match status" value="1"/>
</dbReference>
<name>A0ABS5A3U9_9PSEU</name>
<dbReference type="InterPro" id="IPR011009">
    <property type="entry name" value="Kinase-like_dom_sf"/>
</dbReference>
<accession>A0ABS5A3U9</accession>
<dbReference type="EC" id="2.7.11.1" evidence="1"/>
<feature type="region of interest" description="Disordered" evidence="7">
    <location>
        <begin position="367"/>
        <end position="388"/>
    </location>
</feature>
<dbReference type="Proteomes" id="UP001519363">
    <property type="component" value="Unassembled WGS sequence"/>
</dbReference>
<evidence type="ECO:0000256" key="8">
    <source>
        <dbReference type="SAM" id="Phobius"/>
    </source>
</evidence>
<keyword evidence="11" id="KW-1185">Reference proteome</keyword>
<dbReference type="SMART" id="SM00220">
    <property type="entry name" value="S_TKc"/>
    <property type="match status" value="1"/>
</dbReference>
<feature type="transmembrane region" description="Helical" evidence="8">
    <location>
        <begin position="279"/>
        <end position="301"/>
    </location>
</feature>
<dbReference type="PROSITE" id="PS50011">
    <property type="entry name" value="PROTEIN_KINASE_DOM"/>
    <property type="match status" value="1"/>
</dbReference>
<dbReference type="RefSeq" id="WP_158103363.1">
    <property type="nucleotide sequence ID" value="NZ_JAGIOO010000001.1"/>
</dbReference>
<evidence type="ECO:0000313" key="11">
    <source>
        <dbReference type="Proteomes" id="UP001519363"/>
    </source>
</evidence>
<evidence type="ECO:0000256" key="1">
    <source>
        <dbReference type="ARBA" id="ARBA00012513"/>
    </source>
</evidence>
<dbReference type="InterPro" id="IPR008271">
    <property type="entry name" value="Ser/Thr_kinase_AS"/>
</dbReference>
<dbReference type="InterPro" id="IPR000719">
    <property type="entry name" value="Prot_kinase_dom"/>
</dbReference>
<keyword evidence="8" id="KW-1133">Transmembrane helix</keyword>
<dbReference type="CDD" id="cd14014">
    <property type="entry name" value="STKc_PknB_like"/>
    <property type="match status" value="1"/>
</dbReference>
<dbReference type="Pfam" id="PF00069">
    <property type="entry name" value="Pkinase"/>
    <property type="match status" value="1"/>
</dbReference>
<evidence type="ECO:0000256" key="5">
    <source>
        <dbReference type="ARBA" id="ARBA00022777"/>
    </source>
</evidence>
<keyword evidence="6" id="KW-0067">ATP-binding</keyword>
<dbReference type="EMBL" id="JAGIOO010000001">
    <property type="protein sequence ID" value="MBP2471221.1"/>
    <property type="molecule type" value="Genomic_DNA"/>
</dbReference>
<keyword evidence="5" id="KW-0418">Kinase</keyword>